<reference evidence="1 2" key="1">
    <citation type="submission" date="2024-01" db="EMBL/GenBank/DDBJ databases">
        <authorList>
            <person name="Alioto T."/>
            <person name="Alioto T."/>
            <person name="Gomez Garrido J."/>
        </authorList>
    </citation>
    <scope>NUCLEOTIDE SEQUENCE [LARGE SCALE GENOMIC DNA]</scope>
</reference>
<evidence type="ECO:0000313" key="2">
    <source>
        <dbReference type="Proteomes" id="UP001314229"/>
    </source>
</evidence>
<proteinExistence type="predicted"/>
<comment type="caution">
    <text evidence="1">The sequence shown here is derived from an EMBL/GenBank/DDBJ whole genome shotgun (WGS) entry which is preliminary data.</text>
</comment>
<protein>
    <submittedName>
        <fullName evidence="1">Uncharacterized protein</fullName>
    </submittedName>
</protein>
<dbReference type="AlphaFoldDB" id="A0AAV1NAW3"/>
<evidence type="ECO:0000313" key="1">
    <source>
        <dbReference type="EMBL" id="CAK6956253.1"/>
    </source>
</evidence>
<dbReference type="EMBL" id="CAWUFR010000024">
    <property type="protein sequence ID" value="CAK6956253.1"/>
    <property type="molecule type" value="Genomic_DNA"/>
</dbReference>
<name>A0AAV1NAW3_SCOSC</name>
<accession>A0AAV1NAW3</accession>
<organism evidence="1 2">
    <name type="scientific">Scomber scombrus</name>
    <name type="common">Atlantic mackerel</name>
    <name type="synonym">Scomber vernalis</name>
    <dbReference type="NCBI Taxonomy" id="13677"/>
    <lineage>
        <taxon>Eukaryota</taxon>
        <taxon>Metazoa</taxon>
        <taxon>Chordata</taxon>
        <taxon>Craniata</taxon>
        <taxon>Vertebrata</taxon>
        <taxon>Euteleostomi</taxon>
        <taxon>Actinopterygii</taxon>
        <taxon>Neopterygii</taxon>
        <taxon>Teleostei</taxon>
        <taxon>Neoteleostei</taxon>
        <taxon>Acanthomorphata</taxon>
        <taxon>Pelagiaria</taxon>
        <taxon>Scombriformes</taxon>
        <taxon>Scombridae</taxon>
        <taxon>Scomber</taxon>
    </lineage>
</organism>
<gene>
    <name evidence="1" type="ORF">FSCOSCO3_A012940</name>
</gene>
<sequence>MPVVLHMRVHVPLLQSPYWIGNLSLFLRLSGPMRRVGGSSERGVGQAGPGQARLVAWDSGVFALQDTWNAAETEGRVLIGTLSALCQGNRARGAKRKRLIPLQHNESVYRHTAVPVLSLLVNCGM</sequence>
<keyword evidence="2" id="KW-1185">Reference proteome</keyword>
<dbReference type="Proteomes" id="UP001314229">
    <property type="component" value="Unassembled WGS sequence"/>
</dbReference>